<comment type="similarity">
    <text evidence="1">Belongs to the multi antimicrobial extrusion (MATE) (TC 2.A.66.1) family.</text>
</comment>
<accession>A0A9P7BIR0</accession>
<dbReference type="AlphaFoldDB" id="A0A9P7BIR0"/>
<dbReference type="GO" id="GO:0015297">
    <property type="term" value="F:antiporter activity"/>
    <property type="evidence" value="ECO:0007669"/>
    <property type="project" value="InterPro"/>
</dbReference>
<evidence type="ECO:0000313" key="4">
    <source>
        <dbReference type="Proteomes" id="UP000716291"/>
    </source>
</evidence>
<reference evidence="3" key="1">
    <citation type="journal article" date="2020" name="Microb. Genom.">
        <title>Genetic diversity of clinical and environmental Mucorales isolates obtained from an investigation of mucormycosis cases among solid organ transplant recipients.</title>
        <authorList>
            <person name="Nguyen M.H."/>
            <person name="Kaul D."/>
            <person name="Muto C."/>
            <person name="Cheng S.J."/>
            <person name="Richter R.A."/>
            <person name="Bruno V.M."/>
            <person name="Liu G."/>
            <person name="Beyhan S."/>
            <person name="Sundermann A.J."/>
            <person name="Mounaud S."/>
            <person name="Pasculle A.W."/>
            <person name="Nierman W.C."/>
            <person name="Driscoll E."/>
            <person name="Cumbie R."/>
            <person name="Clancy C.J."/>
            <person name="Dupont C.L."/>
        </authorList>
    </citation>
    <scope>NUCLEOTIDE SEQUENCE</scope>
    <source>
        <strain evidence="3">GL11</strain>
    </source>
</reference>
<name>A0A9P7BIR0_RHIOR</name>
<dbReference type="EMBL" id="JAANQT010013092">
    <property type="protein sequence ID" value="KAG1273381.1"/>
    <property type="molecule type" value="Genomic_DNA"/>
</dbReference>
<dbReference type="GO" id="GO:0042910">
    <property type="term" value="F:xenobiotic transmembrane transporter activity"/>
    <property type="evidence" value="ECO:0007669"/>
    <property type="project" value="InterPro"/>
</dbReference>
<keyword evidence="2" id="KW-0472">Membrane</keyword>
<keyword evidence="2" id="KW-1133">Transmembrane helix</keyword>
<evidence type="ECO:0000256" key="2">
    <source>
        <dbReference type="SAM" id="Phobius"/>
    </source>
</evidence>
<evidence type="ECO:0000256" key="1">
    <source>
        <dbReference type="ARBA" id="ARBA00010199"/>
    </source>
</evidence>
<dbReference type="InterPro" id="IPR002528">
    <property type="entry name" value="MATE_fam"/>
</dbReference>
<keyword evidence="4" id="KW-1185">Reference proteome</keyword>
<protein>
    <submittedName>
        <fullName evidence="3">Uncharacterized protein</fullName>
    </submittedName>
</protein>
<organism evidence="3 4">
    <name type="scientific">Rhizopus oryzae</name>
    <name type="common">Mucormycosis agent</name>
    <name type="synonym">Rhizopus arrhizus var. delemar</name>
    <dbReference type="NCBI Taxonomy" id="64495"/>
    <lineage>
        <taxon>Eukaryota</taxon>
        <taxon>Fungi</taxon>
        <taxon>Fungi incertae sedis</taxon>
        <taxon>Mucoromycota</taxon>
        <taxon>Mucoromycotina</taxon>
        <taxon>Mucoromycetes</taxon>
        <taxon>Mucorales</taxon>
        <taxon>Mucorineae</taxon>
        <taxon>Rhizopodaceae</taxon>
        <taxon>Rhizopus</taxon>
    </lineage>
</organism>
<keyword evidence="2" id="KW-0812">Transmembrane</keyword>
<gene>
    <name evidence="3" type="ORF">G6F64_015362</name>
</gene>
<dbReference type="Proteomes" id="UP000716291">
    <property type="component" value="Unassembled WGS sequence"/>
</dbReference>
<dbReference type="GO" id="GO:0016020">
    <property type="term" value="C:membrane"/>
    <property type="evidence" value="ECO:0007669"/>
    <property type="project" value="InterPro"/>
</dbReference>
<dbReference type="Pfam" id="PF01554">
    <property type="entry name" value="MatE"/>
    <property type="match status" value="1"/>
</dbReference>
<proteinExistence type="inferred from homology"/>
<evidence type="ECO:0000313" key="3">
    <source>
        <dbReference type="EMBL" id="KAG1273381.1"/>
    </source>
</evidence>
<sequence>MGLATGAMVLIGQAWGAGRPHQARAVAGSAVALVLSLSVLVMAVGGLFAPQLLQHWVRRHRSWTRPSPMRACCCWGRRPSSCCGWRPP</sequence>
<feature type="transmembrane region" description="Helical" evidence="2">
    <location>
        <begin position="26"/>
        <end position="49"/>
    </location>
</feature>
<comment type="caution">
    <text evidence="3">The sequence shown here is derived from an EMBL/GenBank/DDBJ whole genome shotgun (WGS) entry which is preliminary data.</text>
</comment>